<evidence type="ECO:0000256" key="5">
    <source>
        <dbReference type="ARBA" id="ARBA00023242"/>
    </source>
</evidence>
<evidence type="ECO:0000256" key="3">
    <source>
        <dbReference type="ARBA" id="ARBA00022771"/>
    </source>
</evidence>
<evidence type="ECO:0000313" key="6">
    <source>
        <dbReference type="EMBL" id="KNZ52129.1"/>
    </source>
</evidence>
<dbReference type="VEuPathDB" id="FungiDB:VP01_3682g4"/>
<sequence>MKAFMAVTAHGITPDWNMIDVLIGIPAVQGWHTGSNFGKILVNILNDLELSNKLISITDDNASSNSTLASRVEHCLGGIFEANSQLLGCMAHVINLTAVERKTVSVVNRVFSSNLY</sequence>
<comment type="subcellular location">
    <subcellularLocation>
        <location evidence="1">Nucleus</location>
    </subcellularLocation>
</comment>
<accession>A0A0L6UUF2</accession>
<dbReference type="AlphaFoldDB" id="A0A0L6UUF2"/>
<keyword evidence="3" id="KW-0863">Zinc-finger</keyword>
<keyword evidence="4" id="KW-0862">Zinc</keyword>
<dbReference type="PANTHER" id="PTHR46481:SF10">
    <property type="entry name" value="ZINC FINGER BED DOMAIN-CONTAINING PROTEIN 39"/>
    <property type="match status" value="1"/>
</dbReference>
<keyword evidence="5" id="KW-0539">Nucleus</keyword>
<organism evidence="6 7">
    <name type="scientific">Puccinia sorghi</name>
    <dbReference type="NCBI Taxonomy" id="27349"/>
    <lineage>
        <taxon>Eukaryota</taxon>
        <taxon>Fungi</taxon>
        <taxon>Dikarya</taxon>
        <taxon>Basidiomycota</taxon>
        <taxon>Pucciniomycotina</taxon>
        <taxon>Pucciniomycetes</taxon>
        <taxon>Pucciniales</taxon>
        <taxon>Pucciniaceae</taxon>
        <taxon>Puccinia</taxon>
    </lineage>
</organism>
<keyword evidence="2" id="KW-0479">Metal-binding</keyword>
<dbReference type="GO" id="GO:0008270">
    <property type="term" value="F:zinc ion binding"/>
    <property type="evidence" value="ECO:0007669"/>
    <property type="project" value="UniProtKB-KW"/>
</dbReference>
<dbReference type="PANTHER" id="PTHR46481">
    <property type="entry name" value="ZINC FINGER BED DOMAIN-CONTAINING PROTEIN 4"/>
    <property type="match status" value="1"/>
</dbReference>
<proteinExistence type="predicted"/>
<protein>
    <recommendedName>
        <fullName evidence="8">DUF659 domain-containing protein</fullName>
    </recommendedName>
</protein>
<dbReference type="EMBL" id="LAVV01008704">
    <property type="protein sequence ID" value="KNZ52129.1"/>
    <property type="molecule type" value="Genomic_DNA"/>
</dbReference>
<gene>
    <name evidence="6" type="ORF">VP01_3682g4</name>
</gene>
<evidence type="ECO:0000313" key="7">
    <source>
        <dbReference type="Proteomes" id="UP000037035"/>
    </source>
</evidence>
<dbReference type="OrthoDB" id="2790258at2759"/>
<dbReference type="GO" id="GO:0005634">
    <property type="term" value="C:nucleus"/>
    <property type="evidence" value="ECO:0007669"/>
    <property type="project" value="UniProtKB-SubCell"/>
</dbReference>
<evidence type="ECO:0000256" key="4">
    <source>
        <dbReference type="ARBA" id="ARBA00022833"/>
    </source>
</evidence>
<comment type="caution">
    <text evidence="6">The sequence shown here is derived from an EMBL/GenBank/DDBJ whole genome shotgun (WGS) entry which is preliminary data.</text>
</comment>
<reference evidence="6 7" key="1">
    <citation type="submission" date="2015-08" db="EMBL/GenBank/DDBJ databases">
        <title>Next Generation Sequencing and Analysis of the Genome of Puccinia sorghi L Schw, the Causal Agent of Maize Common Rust.</title>
        <authorList>
            <person name="Rochi L."/>
            <person name="Burguener G."/>
            <person name="Darino M."/>
            <person name="Turjanski A."/>
            <person name="Kreff E."/>
            <person name="Dieguez M.J."/>
            <person name="Sacco F."/>
        </authorList>
    </citation>
    <scope>NUCLEOTIDE SEQUENCE [LARGE SCALE GENOMIC DNA]</scope>
    <source>
        <strain evidence="6 7">RO10H11247</strain>
    </source>
</reference>
<evidence type="ECO:0000256" key="1">
    <source>
        <dbReference type="ARBA" id="ARBA00004123"/>
    </source>
</evidence>
<dbReference type="InterPro" id="IPR052035">
    <property type="entry name" value="ZnF_BED_domain_contain"/>
</dbReference>
<dbReference type="STRING" id="27349.A0A0L6UUF2"/>
<keyword evidence="7" id="KW-1185">Reference proteome</keyword>
<dbReference type="SUPFAM" id="SSF53098">
    <property type="entry name" value="Ribonuclease H-like"/>
    <property type="match status" value="1"/>
</dbReference>
<dbReference type="Proteomes" id="UP000037035">
    <property type="component" value="Unassembled WGS sequence"/>
</dbReference>
<name>A0A0L6UUF2_9BASI</name>
<dbReference type="InterPro" id="IPR012337">
    <property type="entry name" value="RNaseH-like_sf"/>
</dbReference>
<evidence type="ECO:0008006" key="8">
    <source>
        <dbReference type="Google" id="ProtNLM"/>
    </source>
</evidence>
<evidence type="ECO:0000256" key="2">
    <source>
        <dbReference type="ARBA" id="ARBA00022723"/>
    </source>
</evidence>